<protein>
    <recommendedName>
        <fullName evidence="3">CBM-cenC domain-containing protein</fullName>
    </recommendedName>
</protein>
<evidence type="ECO:0008006" key="3">
    <source>
        <dbReference type="Google" id="ProtNLM"/>
    </source>
</evidence>
<dbReference type="InterPro" id="IPR017853">
    <property type="entry name" value="GH"/>
</dbReference>
<accession>A0A6C2UVB8</accession>
<evidence type="ECO:0000313" key="2">
    <source>
        <dbReference type="Proteomes" id="UP000346198"/>
    </source>
</evidence>
<dbReference type="AlphaFoldDB" id="A0A6C2UVB8"/>
<dbReference type="SUPFAM" id="SSF51445">
    <property type="entry name" value="(Trans)glycosidases"/>
    <property type="match status" value="1"/>
</dbReference>
<evidence type="ECO:0000313" key="1">
    <source>
        <dbReference type="EMBL" id="VGO23057.1"/>
    </source>
</evidence>
<dbReference type="EMBL" id="CAAHFH010000003">
    <property type="protein sequence ID" value="VGO23057.1"/>
    <property type="molecule type" value="Genomic_DNA"/>
</dbReference>
<proteinExistence type="predicted"/>
<keyword evidence="2" id="KW-1185">Reference proteome</keyword>
<reference evidence="1 2" key="1">
    <citation type="submission" date="2019-04" db="EMBL/GenBank/DDBJ databases">
        <authorList>
            <person name="Van Vliet M D."/>
        </authorList>
    </citation>
    <scope>NUCLEOTIDE SEQUENCE [LARGE SCALE GENOMIC DNA]</scope>
    <source>
        <strain evidence="1 2">F21</strain>
    </source>
</reference>
<name>A0A6C2UVB8_9BACT</name>
<dbReference type="Proteomes" id="UP000346198">
    <property type="component" value="Unassembled WGS sequence"/>
</dbReference>
<dbReference type="Gene3D" id="3.20.20.80">
    <property type="entry name" value="Glycosidases"/>
    <property type="match status" value="1"/>
</dbReference>
<dbReference type="Gene3D" id="2.60.120.260">
    <property type="entry name" value="Galactose-binding domain-like"/>
    <property type="match status" value="1"/>
</dbReference>
<gene>
    <name evidence="1" type="ORF">SCARR_05156</name>
</gene>
<organism evidence="1 2">
    <name type="scientific">Pontiella sulfatireligans</name>
    <dbReference type="NCBI Taxonomy" id="2750658"/>
    <lineage>
        <taxon>Bacteria</taxon>
        <taxon>Pseudomonadati</taxon>
        <taxon>Kiritimatiellota</taxon>
        <taxon>Kiritimatiellia</taxon>
        <taxon>Kiritimatiellales</taxon>
        <taxon>Pontiellaceae</taxon>
        <taxon>Pontiella</taxon>
    </lineage>
</organism>
<sequence length="961" mass="105639">MGAVFALMAATHGAVHTVTINTHDVQNALADPGFEALIGTEPNAGSAPWFTTGEEASSNFKGSTNRAYAGSQSAVFADYGDKGAMVQNLDLQVDAGKYYHVSVWMLTDDPSISSAHTNTPAINATIYTSSSLDGAYSYRAGFFWSRTTSADGAWEKMEGTLTGTSLSAYAGEYIQIRIIKANEKTTHRIFVDNAVLIESDSPDAPKTVSPYLVGANIVYSKDEGRIWEEEHRVDVLNRAGMNNLRYPGGHVVSYWDWEFPYHGAYQNFWDPSYSLTPSESNALFQANQNRLSLDEHLDLCRETGAAPLIGINMFQGYKFNRDQDSIDKAVRLVNYCKNKITGPRYYYLDNEVGHQPTENNHVPIDAYLPLIPDYSTAIKAADPQGKIAVNIMTWSRVEEIVRDYGDYVDLYDQHWYYSNRVWGQFWPDDWRGDVNMGVYTSRLNQFNGWIDTYNKPHLKMGFLEWNIGPSTGADGSTPGTVFYQGLVQADILMHMIRFDVHMASIWPLTWDDNFRNLIDGPDHTVSPTLYIHRALSKAAGGTRLNLSEPDTGGLLRSLAVKSADEAFIDCYFLNKSTEAIDLAIELPVPIVETVLMNFAQGAGSNDVNVSEQRYAGDSAPLQFSLADTSFTHIRYRISGSPTSYELFADDFESSVDVGNVASAPYPVGSWHHQGSADWMVEGSGTSVDISEFNGISGNELRIGWGYDEVVTLYSTAVPIHTSQTYTFRGRWEIGSVVDSPRGFIAGFAEFSAEDGSLIQRLTPDSLVFGNTNAPVAGETGTFEVMLESAELVAAGTTPGNLIGLFLHHDDGGDLYDDSNVLKNDVYYIDNVSLEVSGAITMLDQWMVDHKVAGALADSDGDGLDNLAEFALGGNPTNPATQGFAPIFSVVSNGFNYVYPRRLNSDLTYSLETTDNLRSNNWTAATYGELPATDEHSPGFEAVSNTVSLSGTNAFLRLRIEG</sequence>